<name>A0A3P7P834_DIBLA</name>
<keyword evidence="2" id="KW-1185">Reference proteome</keyword>
<reference evidence="1 2" key="1">
    <citation type="submission" date="2018-11" db="EMBL/GenBank/DDBJ databases">
        <authorList>
            <consortium name="Pathogen Informatics"/>
        </authorList>
    </citation>
    <scope>NUCLEOTIDE SEQUENCE [LARGE SCALE GENOMIC DNA]</scope>
</reference>
<organism evidence="1 2">
    <name type="scientific">Dibothriocephalus latus</name>
    <name type="common">Fish tapeworm</name>
    <name type="synonym">Diphyllobothrium latum</name>
    <dbReference type="NCBI Taxonomy" id="60516"/>
    <lineage>
        <taxon>Eukaryota</taxon>
        <taxon>Metazoa</taxon>
        <taxon>Spiralia</taxon>
        <taxon>Lophotrochozoa</taxon>
        <taxon>Platyhelminthes</taxon>
        <taxon>Cestoda</taxon>
        <taxon>Eucestoda</taxon>
        <taxon>Diphyllobothriidea</taxon>
        <taxon>Diphyllobothriidae</taxon>
        <taxon>Dibothriocephalus</taxon>
    </lineage>
</organism>
<protein>
    <submittedName>
        <fullName evidence="1">Uncharacterized protein</fullName>
    </submittedName>
</protein>
<evidence type="ECO:0000313" key="2">
    <source>
        <dbReference type="Proteomes" id="UP000281553"/>
    </source>
</evidence>
<gene>
    <name evidence="1" type="ORF">DILT_LOCUS19874</name>
</gene>
<dbReference type="Proteomes" id="UP000281553">
    <property type="component" value="Unassembled WGS sequence"/>
</dbReference>
<dbReference type="AlphaFoldDB" id="A0A3P7P834"/>
<accession>A0A3P7P834</accession>
<proteinExistence type="predicted"/>
<dbReference type="EMBL" id="UYRU01123967">
    <property type="protein sequence ID" value="VDN49740.1"/>
    <property type="molecule type" value="Genomic_DNA"/>
</dbReference>
<dbReference type="OrthoDB" id="10547134at2759"/>
<sequence>MSCKSCLDKVNASLSESLLTSSRLPLDEASRPDVSISSDLAKQEARIRLSAPLAATASMTPSNSSDLLLALNISALQDTLTGLGFACHHRDSPRQSCASTGEGKTGLLVRPVYPTT</sequence>
<evidence type="ECO:0000313" key="1">
    <source>
        <dbReference type="EMBL" id="VDN49740.1"/>
    </source>
</evidence>